<dbReference type="Proteomes" id="UP001058271">
    <property type="component" value="Chromosome"/>
</dbReference>
<reference evidence="1" key="1">
    <citation type="submission" date="2021-04" db="EMBL/GenBank/DDBJ databases">
        <title>Biosynthetic gene clusters of Dactylosporangioum roseum.</title>
        <authorList>
            <person name="Hartkoorn R.C."/>
            <person name="Beaudoing E."/>
            <person name="Hot D."/>
            <person name="Moureu S."/>
        </authorList>
    </citation>
    <scope>NUCLEOTIDE SEQUENCE</scope>
    <source>
        <strain evidence="1">NRRL B-16295</strain>
    </source>
</reference>
<name>A0ABY5ZEV9_9ACTN</name>
<evidence type="ECO:0008006" key="3">
    <source>
        <dbReference type="Google" id="ProtNLM"/>
    </source>
</evidence>
<organism evidence="1 2">
    <name type="scientific">Dactylosporangium roseum</name>
    <dbReference type="NCBI Taxonomy" id="47989"/>
    <lineage>
        <taxon>Bacteria</taxon>
        <taxon>Bacillati</taxon>
        <taxon>Actinomycetota</taxon>
        <taxon>Actinomycetes</taxon>
        <taxon>Micromonosporales</taxon>
        <taxon>Micromonosporaceae</taxon>
        <taxon>Dactylosporangium</taxon>
    </lineage>
</organism>
<dbReference type="InterPro" id="IPR029068">
    <property type="entry name" value="Glyas_Bleomycin-R_OHBP_Dase"/>
</dbReference>
<dbReference type="RefSeq" id="WP_260728584.1">
    <property type="nucleotide sequence ID" value="NZ_BAAABS010000015.1"/>
</dbReference>
<evidence type="ECO:0000313" key="2">
    <source>
        <dbReference type="Proteomes" id="UP001058271"/>
    </source>
</evidence>
<dbReference type="EMBL" id="CP073721">
    <property type="protein sequence ID" value="UWZ39183.1"/>
    <property type="molecule type" value="Genomic_DNA"/>
</dbReference>
<protein>
    <recommendedName>
        <fullName evidence="3">VOC domain-containing protein</fullName>
    </recommendedName>
</protein>
<evidence type="ECO:0000313" key="1">
    <source>
        <dbReference type="EMBL" id="UWZ39183.1"/>
    </source>
</evidence>
<keyword evidence="2" id="KW-1185">Reference proteome</keyword>
<proteinExistence type="predicted"/>
<dbReference type="SUPFAM" id="SSF54593">
    <property type="entry name" value="Glyoxalase/Bleomycin resistance protein/Dihydroxybiphenyl dioxygenase"/>
    <property type="match status" value="1"/>
</dbReference>
<sequence>MAQWADAYPRFAVELGGRWSHGGGAGEFWPYQLTYRDNMHLEFISPGDSVAGFMRRFIDRNGPGAHHITFKVPSLDRALEEVGGLGISILGGRTNMDFWQEAFLHPKLAGVGTLIQIAQIDEEAMDRMKIGARRPADFPERLGPQHGVSWIGLSVESLGRAKNLFVDVLRGNVVEEGPGWARLSWGPSRGLLLRDAAGLPGDPELWGQGPLPGVAHVMFGPAALSVDDIASKKVEADPLPEDPLTRTPVWMVDHMVTTD</sequence>
<dbReference type="Gene3D" id="3.10.180.10">
    <property type="entry name" value="2,3-Dihydroxybiphenyl 1,2-Dioxygenase, domain 1"/>
    <property type="match status" value="1"/>
</dbReference>
<accession>A0ABY5ZEV9</accession>
<gene>
    <name evidence="1" type="ORF">Drose_13690</name>
</gene>